<feature type="region of interest" description="Disordered" evidence="1">
    <location>
        <begin position="26"/>
        <end position="312"/>
    </location>
</feature>
<feature type="region of interest" description="Disordered" evidence="1">
    <location>
        <begin position="524"/>
        <end position="562"/>
    </location>
</feature>
<evidence type="ECO:0000313" key="2">
    <source>
        <dbReference type="EMBL" id="CAE6440677.1"/>
    </source>
</evidence>
<dbReference type="Proteomes" id="UP000663853">
    <property type="component" value="Unassembled WGS sequence"/>
</dbReference>
<feature type="compositionally biased region" description="Basic and acidic residues" evidence="1">
    <location>
        <begin position="201"/>
        <end position="228"/>
    </location>
</feature>
<proteinExistence type="predicted"/>
<feature type="compositionally biased region" description="Basic and acidic residues" evidence="1">
    <location>
        <begin position="698"/>
        <end position="722"/>
    </location>
</feature>
<evidence type="ECO:0000313" key="3">
    <source>
        <dbReference type="Proteomes" id="UP000663853"/>
    </source>
</evidence>
<evidence type="ECO:0000256" key="1">
    <source>
        <dbReference type="SAM" id="MobiDB-lite"/>
    </source>
</evidence>
<organism evidence="2 3">
    <name type="scientific">Rhizoctonia solani</name>
    <dbReference type="NCBI Taxonomy" id="456999"/>
    <lineage>
        <taxon>Eukaryota</taxon>
        <taxon>Fungi</taxon>
        <taxon>Dikarya</taxon>
        <taxon>Basidiomycota</taxon>
        <taxon>Agaricomycotina</taxon>
        <taxon>Agaricomycetes</taxon>
        <taxon>Cantharellales</taxon>
        <taxon>Ceratobasidiaceae</taxon>
        <taxon>Rhizoctonia</taxon>
    </lineage>
</organism>
<feature type="compositionally biased region" description="Basic and acidic residues" evidence="1">
    <location>
        <begin position="291"/>
        <end position="312"/>
    </location>
</feature>
<reference evidence="2" key="1">
    <citation type="submission" date="2021-01" db="EMBL/GenBank/DDBJ databases">
        <authorList>
            <person name="Kaushik A."/>
        </authorList>
    </citation>
    <scope>NUCLEOTIDE SEQUENCE</scope>
    <source>
        <strain evidence="2">AG6-10EEA</strain>
    </source>
</reference>
<feature type="compositionally biased region" description="Basic and acidic residues" evidence="1">
    <location>
        <begin position="110"/>
        <end position="129"/>
    </location>
</feature>
<feature type="compositionally biased region" description="Low complexity" evidence="1">
    <location>
        <begin position="100"/>
        <end position="109"/>
    </location>
</feature>
<feature type="compositionally biased region" description="Basic residues" evidence="1">
    <location>
        <begin position="188"/>
        <end position="199"/>
    </location>
</feature>
<feature type="compositionally biased region" description="Basic and acidic residues" evidence="1">
    <location>
        <begin position="648"/>
        <end position="672"/>
    </location>
</feature>
<feature type="compositionally biased region" description="Basic and acidic residues" evidence="1">
    <location>
        <begin position="41"/>
        <end position="54"/>
    </location>
</feature>
<feature type="compositionally biased region" description="Low complexity" evidence="1">
    <location>
        <begin position="763"/>
        <end position="772"/>
    </location>
</feature>
<feature type="region of interest" description="Disordered" evidence="1">
    <location>
        <begin position="791"/>
        <end position="812"/>
    </location>
</feature>
<protein>
    <submittedName>
        <fullName evidence="2">Uncharacterized protein</fullName>
    </submittedName>
</protein>
<feature type="compositionally biased region" description="Basic residues" evidence="1">
    <location>
        <begin position="132"/>
        <end position="146"/>
    </location>
</feature>
<accession>A0A8H2Y3V7</accession>
<sequence>MDIDLFIEEMKNDPEFREYVRRKYQGLSAKSKPSGASADVLESRVDQGDEEARGRSLTRGTPLRRPSTGSMRDRSRTRSVTSNELETRRQSSRPSPPSDDQPLSPLRSSRGSERRKGPSTRDSKYDKYSTRSSHRRERTRSPHRARGYSYRHSPSRSPHRYRDDYDRRRRSPSPLRSRYRGDYDRHYSYHSRSRSRSRNKYAYDRYYYRRERTRSPRRGREYYEESRYRSPRRRRSPRRDRSPSYSRSPSRGRSPSRNETPSRGAPLDASVPIPEPPTGWSNSGYYYQARTSHETGGKQGERADKKRGGPLLVEDKETGEKVKHQTFLERLTREEKYRFIKKHGHPFAAVAGVPYFNPYGKVPLDDKLTKIISKSPGKPFVSCGQRLDHTEYLECRAVMRAAVTTNVPVNPIIEPGKFITWSHFGPTARQNVYDYVYNFKPYIFHFRDRTNENNWFIDMLATDYLAEIASYRKRCKGDDMDPVEYLRQHGPKNTRNKAVRKMYIEEPDVDNPYYWPLHAIADKKRAGRPPASETSTQHTTPSSSKYPVLPSLPTETRDARRGNKVVAQEEVLTQDQGQSEALHRVRRLGLGLGLGEFSSVPLTHTQRSQDSRQVSRFPKLDVTRGKAAARSPRPVLERVSDDDDEEFMDPKEDNISTKKADPLPRKAKKVSESESEVDELESSSVEVQAPRKVNFPKPELRERVPQQGKDEEDKQRRLELKRSKSPGPEDPIPLKKGRKRPPNEEEEQTGNRAKQSKYDLAPSSSGSEIPSSDGYQSSLVDGGRIVESYRMKGKASAAGVSNRMRHGIKLRD</sequence>
<feature type="compositionally biased region" description="Polar residues" evidence="1">
    <location>
        <begin position="532"/>
        <end position="545"/>
    </location>
</feature>
<feature type="compositionally biased region" description="Basic residues" evidence="1">
    <location>
        <begin position="229"/>
        <end position="238"/>
    </location>
</feature>
<feature type="compositionally biased region" description="Polar residues" evidence="1">
    <location>
        <begin position="602"/>
        <end position="614"/>
    </location>
</feature>
<dbReference type="AlphaFoldDB" id="A0A8H2Y3V7"/>
<feature type="compositionally biased region" description="Low complexity" evidence="1">
    <location>
        <begin position="243"/>
        <end position="257"/>
    </location>
</feature>
<comment type="caution">
    <text evidence="2">The sequence shown here is derived from an EMBL/GenBank/DDBJ whole genome shotgun (WGS) entry which is preliminary data.</text>
</comment>
<name>A0A8H2Y3V7_9AGAM</name>
<dbReference type="EMBL" id="CAJMXA010000718">
    <property type="protein sequence ID" value="CAE6440677.1"/>
    <property type="molecule type" value="Genomic_DNA"/>
</dbReference>
<feature type="region of interest" description="Disordered" evidence="1">
    <location>
        <begin position="602"/>
        <end position="779"/>
    </location>
</feature>
<gene>
    <name evidence="2" type="ORF">RDB_LOCUS36354</name>
</gene>
<feature type="compositionally biased region" description="Basic residues" evidence="1">
    <location>
        <begin position="803"/>
        <end position="812"/>
    </location>
</feature>